<keyword evidence="6" id="KW-1185">Reference proteome</keyword>
<evidence type="ECO:0000256" key="3">
    <source>
        <dbReference type="ARBA" id="ARBA00022801"/>
    </source>
</evidence>
<dbReference type="InterPro" id="IPR054613">
    <property type="entry name" value="Peptidase_S78_dom"/>
</dbReference>
<dbReference type="GO" id="GO:0008233">
    <property type="term" value="F:peptidase activity"/>
    <property type="evidence" value="ECO:0007669"/>
    <property type="project" value="UniProtKB-KW"/>
</dbReference>
<comment type="caution">
    <text evidence="5">The sequence shown here is derived from an EMBL/GenBank/DDBJ whole genome shotgun (WGS) entry which is preliminary data.</text>
</comment>
<dbReference type="GO" id="GO:0006508">
    <property type="term" value="P:proteolysis"/>
    <property type="evidence" value="ECO:0007669"/>
    <property type="project" value="UniProtKB-KW"/>
</dbReference>
<keyword evidence="1" id="KW-1188">Viral release from host cell</keyword>
<dbReference type="NCBIfam" id="TIGR01543">
    <property type="entry name" value="proheadase_HK97"/>
    <property type="match status" value="1"/>
</dbReference>
<dbReference type="EMBL" id="VDDC01000001">
    <property type="protein sequence ID" value="TNH41285.1"/>
    <property type="molecule type" value="Genomic_DNA"/>
</dbReference>
<evidence type="ECO:0000313" key="5">
    <source>
        <dbReference type="EMBL" id="TNH41285.1"/>
    </source>
</evidence>
<evidence type="ECO:0000256" key="1">
    <source>
        <dbReference type="ARBA" id="ARBA00022612"/>
    </source>
</evidence>
<dbReference type="RefSeq" id="WP_139597499.1">
    <property type="nucleotide sequence ID" value="NZ_VDDC01000001.1"/>
</dbReference>
<evidence type="ECO:0000313" key="6">
    <source>
        <dbReference type="Proteomes" id="UP000304880"/>
    </source>
</evidence>
<evidence type="ECO:0000259" key="4">
    <source>
        <dbReference type="Pfam" id="PF04586"/>
    </source>
</evidence>
<dbReference type="Proteomes" id="UP000304880">
    <property type="component" value="Unassembled WGS sequence"/>
</dbReference>
<feature type="domain" description="Prohead serine protease" evidence="4">
    <location>
        <begin position="12"/>
        <end position="148"/>
    </location>
</feature>
<keyword evidence="2 5" id="KW-0645">Protease</keyword>
<accession>A0A5C4RBL0</accession>
<dbReference type="Pfam" id="PF04586">
    <property type="entry name" value="Peptidase_S78"/>
    <property type="match status" value="1"/>
</dbReference>
<sequence length="169" mass="17747">MDRSFIETKILADNDGAITALAWPFGSPDRVGDMITKGAFASAKLPIPMLFGHDANDPIGVWDGAEERDDGLHLKGRLLVGELARAREVQALVRAGAVRGISIGFVTLKALPRPPRGRSISSLDLLEASLVTLPCHPGARVTAAKDAVSALRLAAAIQRAAAHLSIGKA</sequence>
<protein>
    <submittedName>
        <fullName evidence="5">HK97 family phage prohead protease</fullName>
    </submittedName>
</protein>
<reference evidence="5 6" key="1">
    <citation type="submission" date="2019-06" db="EMBL/GenBank/DDBJ databases">
        <authorList>
            <person name="Li J."/>
        </authorList>
    </citation>
    <scope>NUCLEOTIDE SEQUENCE [LARGE SCALE GENOMIC DNA]</scope>
    <source>
        <strain evidence="5 6">CGMCC 1.8012</strain>
    </source>
</reference>
<dbReference type="AlphaFoldDB" id="A0A5C4RBL0"/>
<proteinExistence type="predicted"/>
<gene>
    <name evidence="5" type="ORF">FHD67_00795</name>
</gene>
<organism evidence="5 6">
    <name type="scientific">Paracoccus haeundaensis</name>
    <dbReference type="NCBI Taxonomy" id="225362"/>
    <lineage>
        <taxon>Bacteria</taxon>
        <taxon>Pseudomonadati</taxon>
        <taxon>Pseudomonadota</taxon>
        <taxon>Alphaproteobacteria</taxon>
        <taxon>Rhodobacterales</taxon>
        <taxon>Paracoccaceae</taxon>
        <taxon>Paracoccus</taxon>
    </lineage>
</organism>
<evidence type="ECO:0000256" key="2">
    <source>
        <dbReference type="ARBA" id="ARBA00022670"/>
    </source>
</evidence>
<keyword evidence="3" id="KW-0378">Hydrolase</keyword>
<dbReference type="InterPro" id="IPR006433">
    <property type="entry name" value="Prohead_protease"/>
</dbReference>
<name>A0A5C4RBL0_9RHOB</name>